<evidence type="ECO:0000256" key="4">
    <source>
        <dbReference type="ARBA" id="ARBA00023128"/>
    </source>
</evidence>
<dbReference type="Proteomes" id="UP000007879">
    <property type="component" value="Unassembled WGS sequence"/>
</dbReference>
<evidence type="ECO:0000256" key="5">
    <source>
        <dbReference type="ARBA" id="ARBA00023274"/>
    </source>
</evidence>
<reference evidence="10" key="1">
    <citation type="journal article" date="2010" name="Nature">
        <title>The Amphimedon queenslandica genome and the evolution of animal complexity.</title>
        <authorList>
            <person name="Srivastava M."/>
            <person name="Simakov O."/>
            <person name="Chapman J."/>
            <person name="Fahey B."/>
            <person name="Gauthier M.E."/>
            <person name="Mitros T."/>
            <person name="Richards G.S."/>
            <person name="Conaco C."/>
            <person name="Dacre M."/>
            <person name="Hellsten U."/>
            <person name="Larroux C."/>
            <person name="Putnam N.H."/>
            <person name="Stanke M."/>
            <person name="Adamska M."/>
            <person name="Darling A."/>
            <person name="Degnan S.M."/>
            <person name="Oakley T.H."/>
            <person name="Plachetzki D.C."/>
            <person name="Zhai Y."/>
            <person name="Adamski M."/>
            <person name="Calcino A."/>
            <person name="Cummins S.F."/>
            <person name="Goodstein D.M."/>
            <person name="Harris C."/>
            <person name="Jackson D.J."/>
            <person name="Leys S.P."/>
            <person name="Shu S."/>
            <person name="Woodcroft B.J."/>
            <person name="Vervoort M."/>
            <person name="Kosik K.S."/>
            <person name="Manning G."/>
            <person name="Degnan B.M."/>
            <person name="Rokhsar D.S."/>
        </authorList>
    </citation>
    <scope>NUCLEOTIDE SEQUENCE [LARGE SCALE GENOMIC DNA]</scope>
</reference>
<dbReference type="GO" id="GO:0006412">
    <property type="term" value="P:translation"/>
    <property type="evidence" value="ECO:0007669"/>
    <property type="project" value="InterPro"/>
</dbReference>
<dbReference type="GO" id="GO:0005763">
    <property type="term" value="C:mitochondrial small ribosomal subunit"/>
    <property type="evidence" value="ECO:0007669"/>
    <property type="project" value="InterPro"/>
</dbReference>
<dbReference type="STRING" id="400682.A0A1X7VH60"/>
<dbReference type="PRINTS" id="PR00971">
    <property type="entry name" value="RIBOSOMALS10"/>
</dbReference>
<dbReference type="InterPro" id="IPR040055">
    <property type="entry name" value="Ribosomal_uS10m"/>
</dbReference>
<dbReference type="HAMAP" id="MF_00508">
    <property type="entry name" value="Ribosomal_uS10"/>
    <property type="match status" value="1"/>
</dbReference>
<evidence type="ECO:0000259" key="8">
    <source>
        <dbReference type="SMART" id="SM01403"/>
    </source>
</evidence>
<dbReference type="EnsemblMetazoa" id="Aqu2.1.38802_001">
    <property type="protein sequence ID" value="Aqu2.1.38802_001"/>
    <property type="gene ID" value="Aqu2.1.38802"/>
</dbReference>
<organism evidence="9">
    <name type="scientific">Amphimedon queenslandica</name>
    <name type="common">Sponge</name>
    <dbReference type="NCBI Taxonomy" id="400682"/>
    <lineage>
        <taxon>Eukaryota</taxon>
        <taxon>Metazoa</taxon>
        <taxon>Porifera</taxon>
        <taxon>Demospongiae</taxon>
        <taxon>Heteroscleromorpha</taxon>
        <taxon>Haplosclerida</taxon>
        <taxon>Niphatidae</taxon>
        <taxon>Amphimedon</taxon>
    </lineage>
</organism>
<proteinExistence type="inferred from homology"/>
<dbReference type="Gene3D" id="3.30.70.600">
    <property type="entry name" value="Ribosomal protein S10 domain"/>
    <property type="match status" value="1"/>
</dbReference>
<dbReference type="OMA" id="VAMRTTH"/>
<comment type="subcellular location">
    <subcellularLocation>
        <location evidence="1">Mitochondrion</location>
    </subcellularLocation>
</comment>
<accession>A0A1X7VH60</accession>
<dbReference type="PANTHER" id="PTHR13334:SF4">
    <property type="entry name" value="SMALL RIBOSOMAL SUBUNIT PROTEIN US10M"/>
    <property type="match status" value="1"/>
</dbReference>
<dbReference type="Pfam" id="PF00338">
    <property type="entry name" value="Ribosomal_S10"/>
    <property type="match status" value="1"/>
</dbReference>
<dbReference type="InParanoid" id="A0A1X7VH60"/>
<dbReference type="InterPro" id="IPR001848">
    <property type="entry name" value="Ribosomal_uS10"/>
</dbReference>
<dbReference type="NCBIfam" id="TIGR01049">
    <property type="entry name" value="rpsJ_bact"/>
    <property type="match status" value="1"/>
</dbReference>
<gene>
    <name evidence="9" type="primary">100636190</name>
</gene>
<dbReference type="EnsemblMetazoa" id="XM_011412077.2">
    <property type="protein sequence ID" value="XP_011410379.1"/>
    <property type="gene ID" value="LOC100636190"/>
</dbReference>
<evidence type="ECO:0000256" key="7">
    <source>
        <dbReference type="ARBA" id="ARBA00035544"/>
    </source>
</evidence>
<dbReference type="InterPro" id="IPR027486">
    <property type="entry name" value="Ribosomal_uS10_dom"/>
</dbReference>
<evidence type="ECO:0000313" key="9">
    <source>
        <dbReference type="EnsemblMetazoa" id="Aqu2.1.38802_001"/>
    </source>
</evidence>
<dbReference type="SMART" id="SM01403">
    <property type="entry name" value="Ribosomal_S10"/>
    <property type="match status" value="1"/>
</dbReference>
<evidence type="ECO:0000256" key="3">
    <source>
        <dbReference type="ARBA" id="ARBA00022980"/>
    </source>
</evidence>
<dbReference type="AlphaFoldDB" id="A0A1X7VH60"/>
<evidence type="ECO:0000313" key="10">
    <source>
        <dbReference type="Proteomes" id="UP000007879"/>
    </source>
</evidence>
<dbReference type="KEGG" id="aqu:100636190"/>
<evidence type="ECO:0000256" key="2">
    <source>
        <dbReference type="ARBA" id="ARBA00007102"/>
    </source>
</evidence>
<dbReference type="OrthoDB" id="366214at2759"/>
<dbReference type="PANTHER" id="PTHR13334">
    <property type="entry name" value="MITOCHONDRIAL 28S RIBOSOMAL PROTEIN S10"/>
    <property type="match status" value="1"/>
</dbReference>
<protein>
    <recommendedName>
        <fullName evidence="6">Small ribosomal subunit protein uS10m</fullName>
    </recommendedName>
    <alternativeName>
        <fullName evidence="7">28S ribosomal protein S10, mitochondrial</fullName>
    </alternativeName>
</protein>
<keyword evidence="3" id="KW-0689">Ribosomal protein</keyword>
<keyword evidence="5" id="KW-0687">Ribonucleoprotein</keyword>
<dbReference type="GO" id="GO:0003735">
    <property type="term" value="F:structural constituent of ribosome"/>
    <property type="evidence" value="ECO:0007669"/>
    <property type="project" value="InterPro"/>
</dbReference>
<dbReference type="InterPro" id="IPR036838">
    <property type="entry name" value="Ribosomal_uS10_dom_sf"/>
</dbReference>
<name>A0A1X7VH60_AMPQE</name>
<sequence length="192" mass="21992">MFKLFSQSFRAVSLPHLTLRAVSRPFCSATKAITDTKSTPPARICLPVEDESGEELVPERLYSMINIKVQGFEFAVLESYIKFVTTACEALGIKNGGRVALPTEFQKFTVLKSAHIFKKHRVQYEIRTYSRLVQIRQITGTTADVFLEYIQRNLPEGVTMTIYQEELRALPKLLMSQYEVEKPPQVRSKKKK</sequence>
<feature type="domain" description="Small ribosomal subunit protein uS10" evidence="8">
    <location>
        <begin position="66"/>
        <end position="163"/>
    </location>
</feature>
<evidence type="ECO:0000256" key="6">
    <source>
        <dbReference type="ARBA" id="ARBA00035261"/>
    </source>
</evidence>
<comment type="similarity">
    <text evidence="2">Belongs to the universal ribosomal protein uS10 family.</text>
</comment>
<dbReference type="eggNOG" id="KOG3321">
    <property type="taxonomic scope" value="Eukaryota"/>
</dbReference>
<keyword evidence="4" id="KW-0496">Mitochondrion</keyword>
<evidence type="ECO:0000256" key="1">
    <source>
        <dbReference type="ARBA" id="ARBA00004173"/>
    </source>
</evidence>
<keyword evidence="10" id="KW-1185">Reference proteome</keyword>
<dbReference type="SUPFAM" id="SSF54999">
    <property type="entry name" value="Ribosomal protein S10"/>
    <property type="match status" value="1"/>
</dbReference>
<reference evidence="9" key="2">
    <citation type="submission" date="2017-05" db="UniProtKB">
        <authorList>
            <consortium name="EnsemblMetazoa"/>
        </authorList>
    </citation>
    <scope>IDENTIFICATION</scope>
</reference>